<keyword evidence="2" id="KW-0862">Zinc</keyword>
<reference evidence="6 7" key="1">
    <citation type="submission" date="2018-05" db="EMBL/GenBank/DDBJ databases">
        <authorList>
            <person name="Thind KAUR A."/>
        </authorList>
    </citation>
    <scope>NUCLEOTIDE SEQUENCE [LARGE SCALE GENOMIC DNA]</scope>
</reference>
<gene>
    <name evidence="6" type="ORF">CAMPLR22A2D_LOCUS2236</name>
</gene>
<evidence type="ECO:0000256" key="3">
    <source>
        <dbReference type="SAM" id="MobiDB-lite"/>
    </source>
</evidence>
<feature type="compositionally biased region" description="Basic residues" evidence="3">
    <location>
        <begin position="278"/>
        <end position="291"/>
    </location>
</feature>
<dbReference type="PANTHER" id="PTHR42648:SF21">
    <property type="entry name" value="CYSTEINE-RICH RLK (RECEPTOR-LIKE PROTEIN KINASE) 8"/>
    <property type="match status" value="1"/>
</dbReference>
<feature type="region of interest" description="Disordered" evidence="3">
    <location>
        <begin position="220"/>
        <end position="240"/>
    </location>
</feature>
<dbReference type="Gene3D" id="3.30.420.10">
    <property type="entry name" value="Ribonuclease H-like superfamily/Ribonuclease H"/>
    <property type="match status" value="1"/>
</dbReference>
<dbReference type="GO" id="GO:0008233">
    <property type="term" value="F:peptidase activity"/>
    <property type="evidence" value="ECO:0007669"/>
    <property type="project" value="UniProtKB-KW"/>
</dbReference>
<feature type="compositionally biased region" description="Acidic residues" evidence="3">
    <location>
        <begin position="356"/>
        <end position="372"/>
    </location>
</feature>
<proteinExistence type="predicted"/>
<dbReference type="Pfam" id="PF00098">
    <property type="entry name" value="zf-CCHC"/>
    <property type="match status" value="1"/>
</dbReference>
<dbReference type="InterPro" id="IPR025724">
    <property type="entry name" value="GAG-pre-integrase_dom"/>
</dbReference>
<dbReference type="Proteomes" id="UP000280104">
    <property type="component" value="Chromosome II"/>
</dbReference>
<sequence length="840" mass="95128">MSTAGIIKVSAACPIFDGTDYPYWKNKMRMHLEAIDVDLWYVVKNDIPKAGEGVTPSDVKKFIQLDSTTKNIICGHLTKGQYGRVSALETLKLVWDWLSKVNEGASTQRDSRISVLRNLFNRFKRNDNENVQLTFDRITDITNELHALGATEITKHEIVKTLLRSLDSSFDTLALMIQECPDFKTLDPSDILERLNTHEFQQSEKRDIYGPNYGRTRALKGKVVSSSEEESDSCSEDPEDIGKDLAMLVKKFQKFTKKKGFRKSSRSSSRNDEASPRDHKKRTCHKCKKPGHYISECPQWDNETKNKKKKKSKEYNFDDKKKKKSSKSSSKSTSMSSSYKKSSSGKARAFVGKEMDSEEESASEEAEVESEEESHSVVASLALASAYVAKSIFNTEDNGLITSTDANDKDDSAPTYCFMARGAKGTIPKASEWIMDSGCTNHMTGDRSLHMDSTLRPSDKSHITFADTGKSKVLGLGRVAISKDQHMDKVMLVESLGFNLMSVSMLCDLNMIVIFGKYRCLVLMESDKSLVFEGYRKDDLYMVDFSARPQLAVCLLAKASECWLWHRRLGHAGMRNLYTLVKKKHVVGIEGVKFKKDHLCGACEAGKMTRAKHPSKTIMTTSQPFDLLHMDLFGPTHYSTLTTTACLYGFVIVDDYSRYTSVHIILYKNEVQDVFRRFANRAMTNYGIKIKQIRSDNGTEFKNTGLDTYLDTLGITHEFSTPYTPQQNGIVEGKNRTLIEMARMMLDEYKTPRKFSPEAIDTACHIINRVYLHKLLKKTSYELLTGKKPNAEEELIISAPNQPEDTVQPKANAEKKTMVSKGKIFIQFILVLQMKCRLRR</sequence>
<dbReference type="InterPro" id="IPR001878">
    <property type="entry name" value="Znf_CCHC"/>
</dbReference>
<evidence type="ECO:0000259" key="5">
    <source>
        <dbReference type="PROSITE" id="PS50994"/>
    </source>
</evidence>
<dbReference type="InterPro" id="IPR036875">
    <property type="entry name" value="Znf_CCHC_sf"/>
</dbReference>
<evidence type="ECO:0000313" key="7">
    <source>
        <dbReference type="Proteomes" id="UP000280104"/>
    </source>
</evidence>
<keyword evidence="1" id="KW-0378">Hydrolase</keyword>
<dbReference type="Pfam" id="PF22936">
    <property type="entry name" value="Pol_BBD"/>
    <property type="match status" value="1"/>
</dbReference>
<dbReference type="GO" id="GO:0015074">
    <property type="term" value="P:DNA integration"/>
    <property type="evidence" value="ECO:0007669"/>
    <property type="project" value="InterPro"/>
</dbReference>
<dbReference type="InterPro" id="IPR036397">
    <property type="entry name" value="RNaseH_sf"/>
</dbReference>
<dbReference type="InterPro" id="IPR012337">
    <property type="entry name" value="RNaseH-like_sf"/>
</dbReference>
<accession>A0A7H4LG88</accession>
<keyword evidence="2" id="KW-0863">Zinc-finger</keyword>
<dbReference type="PROSITE" id="PS50158">
    <property type="entry name" value="ZF_CCHC"/>
    <property type="match status" value="1"/>
</dbReference>
<evidence type="ECO:0000256" key="1">
    <source>
        <dbReference type="ARBA" id="ARBA00022670"/>
    </source>
</evidence>
<feature type="domain" description="CCHC-type" evidence="4">
    <location>
        <begin position="284"/>
        <end position="299"/>
    </location>
</feature>
<dbReference type="InterPro" id="IPR054722">
    <property type="entry name" value="PolX-like_BBD"/>
</dbReference>
<dbReference type="Pfam" id="PF13976">
    <property type="entry name" value="gag_pre-integrs"/>
    <property type="match status" value="1"/>
</dbReference>
<dbReference type="Pfam" id="PF00665">
    <property type="entry name" value="rve"/>
    <property type="match status" value="1"/>
</dbReference>
<feature type="region of interest" description="Disordered" evidence="3">
    <location>
        <begin position="259"/>
        <end position="373"/>
    </location>
</feature>
<keyword evidence="2" id="KW-0479">Metal-binding</keyword>
<dbReference type="InterPro" id="IPR001584">
    <property type="entry name" value="Integrase_cat-core"/>
</dbReference>
<dbReference type="InterPro" id="IPR039537">
    <property type="entry name" value="Retrotran_Ty1/copia-like"/>
</dbReference>
<evidence type="ECO:0000259" key="4">
    <source>
        <dbReference type="PROSITE" id="PS50158"/>
    </source>
</evidence>
<dbReference type="PANTHER" id="PTHR42648">
    <property type="entry name" value="TRANSPOSASE, PUTATIVE-RELATED"/>
    <property type="match status" value="1"/>
</dbReference>
<dbReference type="GO" id="GO:0006508">
    <property type="term" value="P:proteolysis"/>
    <property type="evidence" value="ECO:0007669"/>
    <property type="project" value="UniProtKB-KW"/>
</dbReference>
<dbReference type="AlphaFoldDB" id="A0A7H4LG88"/>
<dbReference type="Pfam" id="PF14223">
    <property type="entry name" value="Retrotran_gag_2"/>
    <property type="match status" value="1"/>
</dbReference>
<dbReference type="EMBL" id="LS480641">
    <property type="protein sequence ID" value="SPT17626.1"/>
    <property type="molecule type" value="Genomic_DNA"/>
</dbReference>
<dbReference type="GO" id="GO:0003676">
    <property type="term" value="F:nucleic acid binding"/>
    <property type="evidence" value="ECO:0007669"/>
    <property type="project" value="InterPro"/>
</dbReference>
<dbReference type="GO" id="GO:0008270">
    <property type="term" value="F:zinc ion binding"/>
    <property type="evidence" value="ECO:0007669"/>
    <property type="project" value="UniProtKB-KW"/>
</dbReference>
<dbReference type="SUPFAM" id="SSF53098">
    <property type="entry name" value="Ribonuclease H-like"/>
    <property type="match status" value="1"/>
</dbReference>
<name>A0A7H4LG88_WHEAT</name>
<protein>
    <submittedName>
        <fullName evidence="6">Uncharacterized protein</fullName>
    </submittedName>
</protein>
<dbReference type="SMART" id="SM00343">
    <property type="entry name" value="ZnF_C2HC"/>
    <property type="match status" value="1"/>
</dbReference>
<dbReference type="PROSITE" id="PS50994">
    <property type="entry name" value="INTEGRASE"/>
    <property type="match status" value="1"/>
</dbReference>
<feature type="domain" description="Integrase catalytic" evidence="5">
    <location>
        <begin position="620"/>
        <end position="788"/>
    </location>
</feature>
<feature type="compositionally biased region" description="Low complexity" evidence="3">
    <location>
        <begin position="327"/>
        <end position="346"/>
    </location>
</feature>
<dbReference type="SUPFAM" id="SSF57756">
    <property type="entry name" value="Retrovirus zinc finger-like domains"/>
    <property type="match status" value="1"/>
</dbReference>
<feature type="compositionally biased region" description="Acidic residues" evidence="3">
    <location>
        <begin position="227"/>
        <end position="239"/>
    </location>
</feature>
<evidence type="ECO:0000256" key="2">
    <source>
        <dbReference type="PROSITE-ProRule" id="PRU00047"/>
    </source>
</evidence>
<evidence type="ECO:0000313" key="6">
    <source>
        <dbReference type="EMBL" id="SPT17626.1"/>
    </source>
</evidence>
<keyword evidence="1" id="KW-0645">Protease</keyword>
<organism evidence="6 7">
    <name type="scientific">Triticum aestivum</name>
    <name type="common">Wheat</name>
    <dbReference type="NCBI Taxonomy" id="4565"/>
    <lineage>
        <taxon>Eukaryota</taxon>
        <taxon>Viridiplantae</taxon>
        <taxon>Streptophyta</taxon>
        <taxon>Embryophyta</taxon>
        <taxon>Tracheophyta</taxon>
        <taxon>Spermatophyta</taxon>
        <taxon>Magnoliopsida</taxon>
        <taxon>Liliopsida</taxon>
        <taxon>Poales</taxon>
        <taxon>Poaceae</taxon>
        <taxon>BOP clade</taxon>
        <taxon>Pooideae</taxon>
        <taxon>Triticodae</taxon>
        <taxon>Triticeae</taxon>
        <taxon>Triticinae</taxon>
        <taxon>Triticum</taxon>
    </lineage>
</organism>